<evidence type="ECO:0000259" key="9">
    <source>
        <dbReference type="Pfam" id="PF13567"/>
    </source>
</evidence>
<evidence type="ECO:0000256" key="4">
    <source>
        <dbReference type="ARBA" id="ARBA00022989"/>
    </source>
</evidence>
<dbReference type="NCBIfam" id="TIGR00361">
    <property type="entry name" value="ComEC_Rec2"/>
    <property type="match status" value="1"/>
</dbReference>
<dbReference type="InterPro" id="IPR004797">
    <property type="entry name" value="Competence_ComEC/Rec2"/>
</dbReference>
<dbReference type="GO" id="GO:0030420">
    <property type="term" value="P:establishment of competence for transformation"/>
    <property type="evidence" value="ECO:0007669"/>
    <property type="project" value="InterPro"/>
</dbReference>
<evidence type="ECO:0000256" key="2">
    <source>
        <dbReference type="ARBA" id="ARBA00022475"/>
    </source>
</evidence>
<feature type="domain" description="ComEC/Rec2-related protein" evidence="8">
    <location>
        <begin position="214"/>
        <end position="501"/>
    </location>
</feature>
<dbReference type="CDD" id="cd07731">
    <property type="entry name" value="ComA-like_MBL-fold"/>
    <property type="match status" value="1"/>
</dbReference>
<feature type="non-terminal residue" evidence="10">
    <location>
        <position position="696"/>
    </location>
</feature>
<evidence type="ECO:0000256" key="5">
    <source>
        <dbReference type="ARBA" id="ARBA00023136"/>
    </source>
</evidence>
<evidence type="ECO:0000313" key="10">
    <source>
        <dbReference type="EMBL" id="SVB07175.1"/>
    </source>
</evidence>
<dbReference type="EMBL" id="UINC01027624">
    <property type="protein sequence ID" value="SVB07175.1"/>
    <property type="molecule type" value="Genomic_DNA"/>
</dbReference>
<feature type="transmembrane region" description="Helical" evidence="6">
    <location>
        <begin position="44"/>
        <end position="62"/>
    </location>
</feature>
<feature type="domain" description="DUF4131" evidence="9">
    <location>
        <begin position="27"/>
        <end position="174"/>
    </location>
</feature>
<comment type="subcellular location">
    <subcellularLocation>
        <location evidence="1">Cell membrane</location>
        <topology evidence="1">Multi-pass membrane protein</topology>
    </subcellularLocation>
</comment>
<keyword evidence="5 6" id="KW-0472">Membrane</keyword>
<dbReference type="InterPro" id="IPR035681">
    <property type="entry name" value="ComA-like_MBL"/>
</dbReference>
<name>A0A382B075_9ZZZZ</name>
<organism evidence="10">
    <name type="scientific">marine metagenome</name>
    <dbReference type="NCBI Taxonomy" id="408172"/>
    <lineage>
        <taxon>unclassified sequences</taxon>
        <taxon>metagenomes</taxon>
        <taxon>ecological metagenomes</taxon>
    </lineage>
</organism>
<feature type="transmembrane region" description="Helical" evidence="6">
    <location>
        <begin position="484"/>
        <end position="501"/>
    </location>
</feature>
<feature type="transmembrane region" description="Helical" evidence="6">
    <location>
        <begin position="238"/>
        <end position="261"/>
    </location>
</feature>
<feature type="transmembrane region" description="Helical" evidence="6">
    <location>
        <begin position="506"/>
        <end position="526"/>
    </location>
</feature>
<dbReference type="SUPFAM" id="SSF56281">
    <property type="entry name" value="Metallo-hydrolase/oxidoreductase"/>
    <property type="match status" value="1"/>
</dbReference>
<proteinExistence type="predicted"/>
<evidence type="ECO:0008006" key="11">
    <source>
        <dbReference type="Google" id="ProtNLM"/>
    </source>
</evidence>
<reference evidence="10" key="1">
    <citation type="submission" date="2018-05" db="EMBL/GenBank/DDBJ databases">
        <authorList>
            <person name="Lanie J.A."/>
            <person name="Ng W.-L."/>
            <person name="Kazmierczak K.M."/>
            <person name="Andrzejewski T.M."/>
            <person name="Davidsen T.M."/>
            <person name="Wayne K.J."/>
            <person name="Tettelin H."/>
            <person name="Glass J.I."/>
            <person name="Rusch D."/>
            <person name="Podicherti R."/>
            <person name="Tsui H.-C.T."/>
            <person name="Winkler M.E."/>
        </authorList>
    </citation>
    <scope>NUCLEOTIDE SEQUENCE</scope>
</reference>
<keyword evidence="4 6" id="KW-1133">Transmembrane helix</keyword>
<evidence type="ECO:0000259" key="7">
    <source>
        <dbReference type="Pfam" id="PF00753"/>
    </source>
</evidence>
<dbReference type="AlphaFoldDB" id="A0A382B075"/>
<feature type="transmembrane region" description="Helical" evidence="6">
    <location>
        <begin position="276"/>
        <end position="294"/>
    </location>
</feature>
<keyword evidence="2" id="KW-1003">Cell membrane</keyword>
<dbReference type="Pfam" id="PF00753">
    <property type="entry name" value="Lactamase_B"/>
    <property type="match status" value="1"/>
</dbReference>
<dbReference type="Pfam" id="PF13567">
    <property type="entry name" value="DUF4131"/>
    <property type="match status" value="1"/>
</dbReference>
<feature type="transmembrane region" description="Helical" evidence="6">
    <location>
        <begin position="421"/>
        <end position="445"/>
    </location>
</feature>
<protein>
    <recommendedName>
        <fullName evidence="11">Metallo-beta-lactamase domain-containing protein</fullName>
    </recommendedName>
</protein>
<feature type="transmembrane region" description="Helical" evidence="6">
    <location>
        <begin position="452"/>
        <end position="472"/>
    </location>
</feature>
<dbReference type="InterPro" id="IPR004477">
    <property type="entry name" value="ComEC_N"/>
</dbReference>
<dbReference type="InterPro" id="IPR052159">
    <property type="entry name" value="Competence_DNA_uptake"/>
</dbReference>
<feature type="transmembrane region" description="Helical" evidence="6">
    <location>
        <begin position="386"/>
        <end position="409"/>
    </location>
</feature>
<feature type="transmembrane region" description="Helical" evidence="6">
    <location>
        <begin position="325"/>
        <end position="356"/>
    </location>
</feature>
<accession>A0A382B075</accession>
<dbReference type="InterPro" id="IPR001279">
    <property type="entry name" value="Metallo-B-lactamas"/>
</dbReference>
<feature type="domain" description="Metallo-beta-lactamase" evidence="7">
    <location>
        <begin position="539"/>
        <end position="684"/>
    </location>
</feature>
<dbReference type="GO" id="GO:0005886">
    <property type="term" value="C:plasma membrane"/>
    <property type="evidence" value="ECO:0007669"/>
    <property type="project" value="UniProtKB-SubCell"/>
</dbReference>
<dbReference type="Gene3D" id="3.60.15.10">
    <property type="entry name" value="Ribonuclease Z/Hydroxyacylglutathione hydrolase-like"/>
    <property type="match status" value="1"/>
</dbReference>
<evidence type="ECO:0000256" key="1">
    <source>
        <dbReference type="ARBA" id="ARBA00004651"/>
    </source>
</evidence>
<dbReference type="InterPro" id="IPR036866">
    <property type="entry name" value="RibonucZ/Hydroxyglut_hydro"/>
</dbReference>
<evidence type="ECO:0000259" key="8">
    <source>
        <dbReference type="Pfam" id="PF03772"/>
    </source>
</evidence>
<sequence length="696" mass="77093">MPRILVIALAYTVGALFIHLCVSLTPLLWVCCAVFLCFVFVRGWTRYLVCIGFGMLWATVYAQHQLEKRPDRHFLYQPVTAVGVVNSIPIARTTHTQFDFRLHRLTDGTVTSARRSNVRLRWYGDRPILEPGQKWHLQIKIKPVRGYRNVGTHDRELMYFRNHIQATGYVYKAIPLLIGKAESENFVLSLRNRLRLKIQDVLGEKPALGIILALAIGERSAISAQQWKIFRMSGIGHLMAISGLHVGLASLFGCLIIRLLWRVGLLSGGRIPRPHLVSAGGLLLGLAYAALAGFPLPAVRALTMLSTYTVVAVLANRMYRPEVFLGLAMLTVGILNPIDVSSAGFWLSFVAVWVIFRAQKVYRNKFSTVSHDSVGNESARYAVRNYVFTLCVIQFALFVGLLPVQALYFGNLSLVSPFINLFYVPVFGLLVIPMILSGCFGLLFINESIGGGLLAASGWLITWLLKPLSLLTQFNSSTLDLSNNSQLLLVVGVLVGTILYVRKLRIFLIGTMTVILLMGSTPTSGLRNHEVQMRVFDIGQGLAILVQTRDHAMLFDTGPSFGQFSTGERVLLPALRRHGVTRLDRIIVSHVAADHAGGLEAILLNLAVDDILSGEADRLEGSRRCRSGETWFWNEVEFRILWPVGDARLSSNDRSCVVQVISGGGRILLTGDIEAKAEQALVRDYGTELESSVLVV</sequence>
<dbReference type="Pfam" id="PF03772">
    <property type="entry name" value="Competence"/>
    <property type="match status" value="1"/>
</dbReference>
<dbReference type="InterPro" id="IPR025405">
    <property type="entry name" value="DUF4131"/>
</dbReference>
<dbReference type="PANTHER" id="PTHR30619">
    <property type="entry name" value="DNA INTERNALIZATION/COMPETENCE PROTEIN COMEC/REC2"/>
    <property type="match status" value="1"/>
</dbReference>
<evidence type="ECO:0000256" key="3">
    <source>
        <dbReference type="ARBA" id="ARBA00022692"/>
    </source>
</evidence>
<evidence type="ECO:0000256" key="6">
    <source>
        <dbReference type="SAM" id="Phobius"/>
    </source>
</evidence>
<gene>
    <name evidence="10" type="ORF">METZ01_LOCUS160029</name>
</gene>
<dbReference type="NCBIfam" id="TIGR00360">
    <property type="entry name" value="ComEC_N-term"/>
    <property type="match status" value="1"/>
</dbReference>
<dbReference type="PANTHER" id="PTHR30619:SF1">
    <property type="entry name" value="RECOMBINATION PROTEIN 2"/>
    <property type="match status" value="1"/>
</dbReference>
<feature type="transmembrane region" description="Helical" evidence="6">
    <location>
        <begin position="7"/>
        <end position="38"/>
    </location>
</feature>
<keyword evidence="3 6" id="KW-0812">Transmembrane</keyword>